<protein>
    <recommendedName>
        <fullName evidence="4">MarR family transcriptional regulator</fullName>
    </recommendedName>
</protein>
<evidence type="ECO:0008006" key="4">
    <source>
        <dbReference type="Google" id="ProtNLM"/>
    </source>
</evidence>
<organism evidence="2 3">
    <name type="scientific">Nitrosomonas nitrosa</name>
    <dbReference type="NCBI Taxonomy" id="52442"/>
    <lineage>
        <taxon>Bacteria</taxon>
        <taxon>Pseudomonadati</taxon>
        <taxon>Pseudomonadota</taxon>
        <taxon>Betaproteobacteria</taxon>
        <taxon>Nitrosomonadales</taxon>
        <taxon>Nitrosomonadaceae</taxon>
        <taxon>Nitrosomonas</taxon>
    </lineage>
</organism>
<evidence type="ECO:0000313" key="3">
    <source>
        <dbReference type="Proteomes" id="UP000199561"/>
    </source>
</evidence>
<evidence type="ECO:0000313" key="2">
    <source>
        <dbReference type="EMBL" id="SFM82647.1"/>
    </source>
</evidence>
<proteinExistence type="predicted"/>
<dbReference type="EMBL" id="FOUF01000037">
    <property type="protein sequence ID" value="SFM82647.1"/>
    <property type="molecule type" value="Genomic_DNA"/>
</dbReference>
<evidence type="ECO:0000313" key="1">
    <source>
        <dbReference type="EMBL" id="CAE6511338.1"/>
    </source>
</evidence>
<dbReference type="EMBL" id="CAJNAP010000026">
    <property type="protein sequence ID" value="CAE6511338.1"/>
    <property type="molecule type" value="Genomic_DNA"/>
</dbReference>
<dbReference type="AlphaFoldDB" id="A0A1I4U164"/>
<accession>A0A1I4U164</accession>
<dbReference type="Proteomes" id="UP000601736">
    <property type="component" value="Unassembled WGS sequence"/>
</dbReference>
<reference evidence="2 3" key="1">
    <citation type="submission" date="2016-10" db="EMBL/GenBank/DDBJ databases">
        <authorList>
            <person name="de Groot N.N."/>
        </authorList>
    </citation>
    <scope>NUCLEOTIDE SEQUENCE [LARGE SCALE GENOMIC DNA]</scope>
    <source>
        <strain evidence="2 3">Nm146</strain>
    </source>
</reference>
<dbReference type="InterPro" id="IPR036390">
    <property type="entry name" value="WH_DNA-bd_sf"/>
</dbReference>
<dbReference type="STRING" id="52442.SAMN05421880_1376"/>
<dbReference type="Proteomes" id="UP000199561">
    <property type="component" value="Unassembled WGS sequence"/>
</dbReference>
<name>A0A1I4U164_9PROT</name>
<reference evidence="1" key="2">
    <citation type="submission" date="2021-02" db="EMBL/GenBank/DDBJ databases">
        <authorList>
            <person name="Han P."/>
        </authorList>
    </citation>
    <scope>NUCLEOTIDE SEQUENCE</scope>
    <source>
        <strain evidence="1">Nitrosomonas nitrosa 18-3D</strain>
    </source>
</reference>
<keyword evidence="3" id="KW-1185">Reference proteome</keyword>
<dbReference type="SUPFAM" id="SSF46785">
    <property type="entry name" value="Winged helix' DNA-binding domain"/>
    <property type="match status" value="1"/>
</dbReference>
<sequence>MQMKIRNLGKPKKYGNLRRRQFIQLINRTDQYWMEILGNKLFHDLNYYDLFTQMWLQHDDTFHKSELYRLMPNISQRTAVKYVQIAIDHGFLIEHSDPQDLRSKRITMSAELKRKIELFLDYAISVFETFPPQDSQPPHS</sequence>
<gene>
    <name evidence="1" type="ORF">NMYAN_320012</name>
    <name evidence="2" type="ORF">SAMN05421880_1376</name>
</gene>